<dbReference type="EMBL" id="JABSTQ010011293">
    <property type="protein sequence ID" value="KAG0413093.1"/>
    <property type="molecule type" value="Genomic_DNA"/>
</dbReference>
<accession>A0AC60P0X8</accession>
<proteinExistence type="predicted"/>
<feature type="non-terminal residue" evidence="1">
    <location>
        <position position="4113"/>
    </location>
</feature>
<protein>
    <submittedName>
        <fullName evidence="1">Uncharacterized protein</fullName>
    </submittedName>
</protein>
<comment type="caution">
    <text evidence="1">The sequence shown here is derived from an EMBL/GenBank/DDBJ whole genome shotgun (WGS) entry which is preliminary data.</text>
</comment>
<name>A0AC60P0X8_IXOPE</name>
<gene>
    <name evidence="1" type="ORF">HPB47_009763</name>
</gene>
<feature type="non-terminal residue" evidence="1">
    <location>
        <position position="1"/>
    </location>
</feature>
<reference evidence="1 2" key="1">
    <citation type="journal article" date="2020" name="Cell">
        <title>Large-Scale Comparative Analyses of Tick Genomes Elucidate Their Genetic Diversity and Vector Capacities.</title>
        <authorList>
            <consortium name="Tick Genome and Microbiome Consortium (TIGMIC)"/>
            <person name="Jia N."/>
            <person name="Wang J."/>
            <person name="Shi W."/>
            <person name="Du L."/>
            <person name="Sun Y."/>
            <person name="Zhan W."/>
            <person name="Jiang J.F."/>
            <person name="Wang Q."/>
            <person name="Zhang B."/>
            <person name="Ji P."/>
            <person name="Bell-Sakyi L."/>
            <person name="Cui X.M."/>
            <person name="Yuan T.T."/>
            <person name="Jiang B.G."/>
            <person name="Yang W.F."/>
            <person name="Lam T.T."/>
            <person name="Chang Q.C."/>
            <person name="Ding S.J."/>
            <person name="Wang X.J."/>
            <person name="Zhu J.G."/>
            <person name="Ruan X.D."/>
            <person name="Zhao L."/>
            <person name="Wei J.T."/>
            <person name="Ye R.Z."/>
            <person name="Que T.C."/>
            <person name="Du C.H."/>
            <person name="Zhou Y.H."/>
            <person name="Cheng J.X."/>
            <person name="Dai P.F."/>
            <person name="Guo W.B."/>
            <person name="Han X.H."/>
            <person name="Huang E.J."/>
            <person name="Li L.F."/>
            <person name="Wei W."/>
            <person name="Gao Y.C."/>
            <person name="Liu J.Z."/>
            <person name="Shao H.Z."/>
            <person name="Wang X."/>
            <person name="Wang C.C."/>
            <person name="Yang T.C."/>
            <person name="Huo Q.B."/>
            <person name="Li W."/>
            <person name="Chen H.Y."/>
            <person name="Chen S.E."/>
            <person name="Zhou L.G."/>
            <person name="Ni X.B."/>
            <person name="Tian J.H."/>
            <person name="Sheng Y."/>
            <person name="Liu T."/>
            <person name="Pan Y.S."/>
            <person name="Xia L.Y."/>
            <person name="Li J."/>
            <person name="Zhao F."/>
            <person name="Cao W.C."/>
        </authorList>
    </citation>
    <scope>NUCLEOTIDE SEQUENCE [LARGE SCALE GENOMIC DNA]</scope>
    <source>
        <strain evidence="1">Iper-2018</strain>
    </source>
</reference>
<dbReference type="Proteomes" id="UP000805193">
    <property type="component" value="Unassembled WGS sequence"/>
</dbReference>
<evidence type="ECO:0000313" key="1">
    <source>
        <dbReference type="EMBL" id="KAG0413093.1"/>
    </source>
</evidence>
<organism evidence="1 2">
    <name type="scientific">Ixodes persulcatus</name>
    <name type="common">Taiga tick</name>
    <dbReference type="NCBI Taxonomy" id="34615"/>
    <lineage>
        <taxon>Eukaryota</taxon>
        <taxon>Metazoa</taxon>
        <taxon>Ecdysozoa</taxon>
        <taxon>Arthropoda</taxon>
        <taxon>Chelicerata</taxon>
        <taxon>Arachnida</taxon>
        <taxon>Acari</taxon>
        <taxon>Parasitiformes</taxon>
        <taxon>Ixodida</taxon>
        <taxon>Ixodoidea</taxon>
        <taxon>Ixodidae</taxon>
        <taxon>Ixodinae</taxon>
        <taxon>Ixodes</taxon>
    </lineage>
</organism>
<sequence length="4113" mass="454035">TYVYLDGRSVEANETLTGVLMSQPWFAGVPHCLSFWAHMNGENGTDVPSLRIVTVHDKDDRKRIPHLVLQGGQGNSWIYKQMTLDPVQNMENFFTIRFVGTTGGARSADIALDDISVSQGACKNTVKGKYDCKDGEHHIEFSQVCDFKKDCPGHGDDEQLCGQCDFDTDLCGWFSPPDTAEWYRAIGKYSPMNLLLPNEDVSKGTMKGGYVAASGPRNATLLRAVLKSPNGTHALKRSGKDCTMTFWYYMPTAQYAIFQVRKFVTEFKPVIWRTKRDGGKVWHKGAVSVGRSRSEFGLSFELVPMMRNPSAVSVDVVDFVDCALPESDKTPCNEPNSFQCLTKDDVGAIRVFAQRQENTNRTDWEQLWEVKGERGQLWIRAAVPYHSDGPFRFVLEGTLGGGYASDLAIDDISLSPGCVPYNGTLPLPPPPPLPQCRRGQFPCRNGSCIPVEQVCDFEPDCPDGSDEDGCGPCDFEVGTCGWSDAGKGPVVWERQQGKDSVDPSKDHTKGSGEGHFMSPTSVTGGLHTEASLVGPPLPPASSRCKMQLWSYYTAKKDTMPLTVRHFVPGSNATLLAELTPSNEWKLHTMRVPQYNGDDARIEIRLMADFIGYSFVAVDDISFDDCRPSSVLVDCSFDDPGFYGGFCHWNTSQTGLNGWTIRNATAGDGATGPTADHFGGKTSYAFFRQSNSSADESAWMESPRVTSAASDVSCFSFWYWKSHDNLVSFEVEAETESGNSTRFERAGFVPGGWNYGELPVTFGEPYLFNISASPLTDNLTDAFVAVDDVFLEAGPCRRAGFCDFETDFCTWTPTTEGLTLGWTRQNGQTAAGAAPFVDHTLQSADGYFALAVPKRQGDRARLTSPRYESAGDRCLRFWFNMAGPKAGELSVYQTVNGSARRENLKPVWRRSGDHLGIWRKGHAALPRLNNYHIVFEAFTTMSATKDDDEASYVALDDVQLSLDSCENTISCSFEDGLCGWVNYEAESDFLWVSVTGSVGAKFAGPSEDATTSAEQGSYMLAAITNLKRGDKAILVSDEVDVVPFEEYCFVWWYVVTDGGNTGLVLQRMSWGEKASSMNVTRIRGAPKWTQMRTSIHVGKWLPYFWKGYKRELLALGHIPVAQALVYLAPTITAVYAQVARVSSEPGVSSLAFRLVAETYANYSSALKAAIAVDDIEFFRGSCKKGPEGPVLPTAKTYPPHPLDCDFELDDCAWHNGTGDPRLSFWRRTQGDAYRDLHTLMPRTDHTTLSVYGTYLLFTVKLIRSQSETTTFESKYPLQTEDRGACVKFWYYRQGTLASRFRLFGRDATTNASTIYWTTTGPKGPQWNYAQVLLGRDQVVYLAFVTEATLGSQTALDDIAVNVGECPPPSLCDFEGDECGWRSVVGDPGPFWNKTSALVSVGKRDHTLGAVGGHVLAVNTKLGRDLQPPVFGEDALCIRFWYQLTEGHKLSVGIYHLETTWPLKVDLVTGKLQQPSTWHGAQANVYFVPKSEFEYYFMAELGARGGVVAVDDIEVRGRCPELGTCDFEDDFCLWENEPVVSESRQWNRVTGRSNVMGPDSDHTSGQLYGTYAVVSTYSYMTAPPSRLMSPLLTRCSGRCFSFWVYHHGTQPHMLDVILRTPSGDAAFPYATVADTDGRWVKAQLNLTSKSDHCRIGLKPTFPRLQSVFLAVDDFVVADGPCEPLEDSNHPSFTCDNGTTHLTRDKMCNFMRDCADGSDEVHCGTKCDFERDNCSWWSAQWDSSNRLAWSRRNGSLSSEPAEDHTSLSAVGHFLQLASQPGAFGVTEAKIRSPYLRDASPSCTLKFWYYSTITDTRSAVKVRIVQSIFRHRETTVLATRGHNGTIRRHEWRLATARIARVPQRFSVVLLGELGPGDKTFAVDDLSFTSCGFSGYLPHLNCSMFSRFRCANGNCVSRKRLCDFNDDCGDGSDESSSAGCGAFPGRCDFEDGVCDWSVAGTGWRLRRKEGVNNMDFRDDRGDHTTNSVYGNFLWFPFAPRSLGKVASFSSPLVNSSGETKCLFRFYYTYLTTFTHLDYAFYGANSGSLAVYARFDLLGEMKPLWKTSNVFGQHYERKMINLASLTGTFQIVIQAKAGQDRNGAWAVDDVSFTDGCMLSRDASLPTLLPKTTPAPTVNPCLDSEFACSDGKCVDLARRCDFVDDCSDGSDEAVCATCNFENGTCGWQDVSIGRYSWVRLRTSPKGFEPTADVSGKGFFMSVEEGDGSESELAVLRSNEHGPSSSACSFEMYYFVFNVTPGNEVLTLSLQRKNQPFKIALLRLYRNTNQKWVKASARIARHDKQGWSLEISSELPTSGARIAIDDISLVNCSDGTAAGKYCTAVGKLPCTNASGHCFDASQRCDWSRDCPDGSDEEDCGQFPERCDFESGPCGWTVDTVEGTSRWMIRSSDTVSEGLGPDFDHTFGNESGHYFFLRKDANPQSHAGIRSVTFQKTTTQLCRIRFWNIISDGAKLEVFVAPKTVSARNHSLALLRGSGDVSSWQKADIALSSPSEFEVVLRGWPTADIAVDDVSFTPECTISSSSVVPTVQPGSKCDTDEEFTCRDNSCIPKDMVCDFKTDCPGGFDEVGCPNACNFEDDDECGWYSPSLPQGVMWRAMSVAQAKQHKTGVPPTDALKNAAGSYLLFLASPLAAEIVHPARRFSPVFRQATPDCKISFYHWTYLPLITPRLIIGTNGTEDVVLWEGDAARQLPKSWKEVTVGVGRRREPFRLAFEVTTPSSGGPLFAVDELKFVDCAYPKQLPPDHTCEGMQFRCETRRVCVDASKRCDLYDDCGDGSDEKDCSNVQVTFDDDSTGQLRLGKRKSEETEGVLKFQRGASPERRKSGTGPPFDHTTANATGAYLEYGGELEGYNKMATLVSPVVVGGVPCAVTFHAYMFGRNVLMLSLHRTFSKDDDEGEELWSQKGPQGDFWVRRSVDVTHERNSQIVFVVRSGTGPSDVIALDDVSFSDSCTFSGQDFPDTEPSTPSPVTGSPHSCDADQFACLSDGACLPMDRVCDFRNDCADASDESGCVSARCAFQDGELCGWKVAPNASLIRPSIPGPRLDAYGLSNDYIWRVVQAKDAVTKQNGELQPEHDHATGSEDGWYATANSAFGTAGAATLLYSDKRVSRLSGDCYLEAWFYCSSLCLMELLAYDYAEDSLVPLNERHIWISRATSHKKWTPMRAYLGLARDLRLAFRAERRSLPHVVQSLDDLSFQSCSPPPRMAPGSSCNQDQFKCTVDNWCIPRTKLCDQQYDCSDKSDESESACSTFRSRCTFEEPHCDDWTHDPSSTLPAWSLSHAKFNGYGNPAVDHTLRTRDGSYLSSYRTWGTSSREKRYGRLVSYVVRADPKLSCQVRFWYNVPSDGITLNVYRRTTYLDGGTSHVRQLPTAAVDFWERAEVDFGVTDRDFEVVIEVVFESFVNFTGAALDDITMTDGCWKSNAELPGKSSAVVTASPNLCEPEKLPCNDGTCYLPSQRCNFFVDCQDGTDENDCGTTCDFEAGLCGWFNSPSVEGSMGHFLKPADTKPKLEGARVQLHSKLYRESGPECTFTFWMYTPAPYLAAVNVHVKHSGTQNKVETLFSKTKGFVHQRWVQESVRVGRRTEFGLIVEGIWGYAGYATTYLDDFVFQKCTPDHHVSSCASSEWMCADRDKCVAVYERCDGKRDCTDGSDEMQCVSEYGDCNFDMEDWTTACNWTVDTFDGKPSWTRAKESHSEDTGPPSSHQGRPGMFFLVANSSWIPEGSPAVARSPVFPASHNKCHLRFWYYMKGSLSMGYLRVQTDSSGASLPMWQDVGNRGARWLYGHAVVGHSEPFNVVFEAHRGGDALTDIAIDDVSFTSSCSEGGDAVQPTGHPSLCAEKEFLCKDKSMCVPRDFVCDCQADCPDGSDETDCGAVCVTTASPGPGKPTGRAVSTPSSLSLTTTFPCPKGFVSCMDGEHCIPALLLCDGVRDCPDGADERCGDVQMCPVGYYFCSDPSINPCLHRSKVCNGHSDCSDGSDESLCGECPDYFCRNGGNCSIFLGREPQCVCPGDLFGNRCSRRLAQPDSIVKDSTAVSGWSYGAPIFILAILAVVIGVVIFLRKKKARDEAEAISVLNPSYGLPLDDLKLTSTDASDVTFVH</sequence>
<evidence type="ECO:0000313" key="2">
    <source>
        <dbReference type="Proteomes" id="UP000805193"/>
    </source>
</evidence>
<keyword evidence="2" id="KW-1185">Reference proteome</keyword>